<evidence type="ECO:0000256" key="5">
    <source>
        <dbReference type="ARBA" id="ARBA00023136"/>
    </source>
</evidence>
<evidence type="ECO:0000313" key="8">
    <source>
        <dbReference type="EMBL" id="GGJ12649.1"/>
    </source>
</evidence>
<protein>
    <recommendedName>
        <fullName evidence="10">MFS transporter</fullName>
    </recommendedName>
</protein>
<feature type="transmembrane region" description="Helical" evidence="7">
    <location>
        <begin position="59"/>
        <end position="78"/>
    </location>
</feature>
<evidence type="ECO:0000256" key="1">
    <source>
        <dbReference type="ARBA" id="ARBA00004651"/>
    </source>
</evidence>
<feature type="transmembrane region" description="Helical" evidence="7">
    <location>
        <begin position="356"/>
        <end position="378"/>
    </location>
</feature>
<feature type="transmembrane region" description="Helical" evidence="7">
    <location>
        <begin position="299"/>
        <end position="318"/>
    </location>
</feature>
<evidence type="ECO:0000256" key="6">
    <source>
        <dbReference type="SAM" id="MobiDB-lite"/>
    </source>
</evidence>
<reference evidence="8" key="1">
    <citation type="journal article" date="2014" name="Int. J. Syst. Evol. Microbiol.">
        <title>Complete genome sequence of Corynebacterium casei LMG S-19264T (=DSM 44701T), isolated from a smear-ripened cheese.</title>
        <authorList>
            <consortium name="US DOE Joint Genome Institute (JGI-PGF)"/>
            <person name="Walter F."/>
            <person name="Albersmeier A."/>
            <person name="Kalinowski J."/>
            <person name="Ruckert C."/>
        </authorList>
    </citation>
    <scope>NUCLEOTIDE SEQUENCE</scope>
    <source>
        <strain evidence="8">CGMCC 4.7272</strain>
    </source>
</reference>
<keyword evidence="4 7" id="KW-1133">Transmembrane helix</keyword>
<feature type="transmembrane region" description="Helical" evidence="7">
    <location>
        <begin position="90"/>
        <end position="110"/>
    </location>
</feature>
<keyword evidence="3 7" id="KW-0812">Transmembrane</keyword>
<dbReference type="Gene3D" id="1.20.1250.20">
    <property type="entry name" value="MFS general substrate transporter like domains"/>
    <property type="match status" value="1"/>
</dbReference>
<reference evidence="8" key="2">
    <citation type="submission" date="2020-09" db="EMBL/GenBank/DDBJ databases">
        <authorList>
            <person name="Sun Q."/>
            <person name="Zhou Y."/>
        </authorList>
    </citation>
    <scope>NUCLEOTIDE SEQUENCE</scope>
    <source>
        <strain evidence="8">CGMCC 4.7272</strain>
    </source>
</reference>
<dbReference type="EMBL" id="BMMU01000001">
    <property type="protein sequence ID" value="GGJ12649.1"/>
    <property type="molecule type" value="Genomic_DNA"/>
</dbReference>
<proteinExistence type="predicted"/>
<comment type="caution">
    <text evidence="8">The sequence shown here is derived from an EMBL/GenBank/DDBJ whole genome shotgun (WGS) entry which is preliminary data.</text>
</comment>
<evidence type="ECO:0000313" key="9">
    <source>
        <dbReference type="Proteomes" id="UP000625682"/>
    </source>
</evidence>
<dbReference type="Proteomes" id="UP000625682">
    <property type="component" value="Unassembled WGS sequence"/>
</dbReference>
<dbReference type="InterPro" id="IPR011701">
    <property type="entry name" value="MFS"/>
</dbReference>
<feature type="transmembrane region" description="Helical" evidence="7">
    <location>
        <begin position="239"/>
        <end position="259"/>
    </location>
</feature>
<dbReference type="GO" id="GO:0022857">
    <property type="term" value="F:transmembrane transporter activity"/>
    <property type="evidence" value="ECO:0007669"/>
    <property type="project" value="InterPro"/>
</dbReference>
<evidence type="ECO:0000256" key="7">
    <source>
        <dbReference type="SAM" id="Phobius"/>
    </source>
</evidence>
<feature type="transmembrane region" description="Helical" evidence="7">
    <location>
        <begin position="27"/>
        <end position="53"/>
    </location>
</feature>
<organism evidence="8 9">
    <name type="scientific">Streptomyces lacrimifluminis</name>
    <dbReference type="NCBI Taxonomy" id="1500077"/>
    <lineage>
        <taxon>Bacteria</taxon>
        <taxon>Bacillati</taxon>
        <taxon>Actinomycetota</taxon>
        <taxon>Actinomycetes</taxon>
        <taxon>Kitasatosporales</taxon>
        <taxon>Streptomycetaceae</taxon>
        <taxon>Streptomyces</taxon>
    </lineage>
</organism>
<dbReference type="AlphaFoldDB" id="A0A917NMW0"/>
<feature type="transmembrane region" description="Helical" evidence="7">
    <location>
        <begin position="162"/>
        <end position="182"/>
    </location>
</feature>
<dbReference type="RefSeq" id="WP_189145622.1">
    <property type="nucleotide sequence ID" value="NZ_BAABER010000013.1"/>
</dbReference>
<sequence length="437" mass="44678">MDEDNEERAAPPEPEPLPLWRNRDYTIWWSGVAVSKLGTSISTLAFPLLVLAVTGSTTAAGVVGTCVGVGVVAGLLPAGVAADRLPRRTLLIGASLVQLAAMCAVFWTVAAGQVRLPLISALALVQGLAAAVFGGAAAPVVKRLVPRSQLKTAFARVEARDFGAQMAGAPLGGILFALAHSAPFLVDALSFGAVALACVFLRTPLGPDVADRAAGRPPLHRDLGAGLAFIRGSAFLRYAVLWSALINLFFTGLGFMFIVSLREHGASPSEIGAAESIATACGLGGALAAGWVVRRVSGYRIVLAVSWMVPVGVGGVVLLASRPWLAALCLGASIVLVTPLNIVFASGMVTTVPDAVAARVLTSANMAAQSLGWLAPVLCGALADAFGVDFPLIAIAVGLALLALTNHLVPVVRQLGQAPDGGEEAESGTDPAPETVR</sequence>
<feature type="transmembrane region" description="Helical" evidence="7">
    <location>
        <begin position="324"/>
        <end position="344"/>
    </location>
</feature>
<keyword evidence="5 7" id="KW-0472">Membrane</keyword>
<name>A0A917NMW0_9ACTN</name>
<feature type="transmembrane region" description="Helical" evidence="7">
    <location>
        <begin position="188"/>
        <end position="205"/>
    </location>
</feature>
<comment type="subcellular location">
    <subcellularLocation>
        <location evidence="1">Cell membrane</location>
        <topology evidence="1">Multi-pass membrane protein</topology>
    </subcellularLocation>
</comment>
<feature type="region of interest" description="Disordered" evidence="6">
    <location>
        <begin position="418"/>
        <end position="437"/>
    </location>
</feature>
<accession>A0A917NMW0</accession>
<dbReference type="InterPro" id="IPR036259">
    <property type="entry name" value="MFS_trans_sf"/>
</dbReference>
<feature type="transmembrane region" description="Helical" evidence="7">
    <location>
        <begin position="390"/>
        <end position="409"/>
    </location>
</feature>
<dbReference type="PANTHER" id="PTHR23513">
    <property type="entry name" value="INTEGRAL MEMBRANE EFFLUX PROTEIN-RELATED"/>
    <property type="match status" value="1"/>
</dbReference>
<dbReference type="GO" id="GO:0005886">
    <property type="term" value="C:plasma membrane"/>
    <property type="evidence" value="ECO:0007669"/>
    <property type="project" value="UniProtKB-SubCell"/>
</dbReference>
<dbReference type="CDD" id="cd06173">
    <property type="entry name" value="MFS_MefA_like"/>
    <property type="match status" value="1"/>
</dbReference>
<gene>
    <name evidence="8" type="ORF">GCM10012282_06210</name>
</gene>
<dbReference type="Pfam" id="PF07690">
    <property type="entry name" value="MFS_1"/>
    <property type="match status" value="1"/>
</dbReference>
<evidence type="ECO:0000256" key="4">
    <source>
        <dbReference type="ARBA" id="ARBA00022989"/>
    </source>
</evidence>
<evidence type="ECO:0000256" key="2">
    <source>
        <dbReference type="ARBA" id="ARBA00022475"/>
    </source>
</evidence>
<keyword evidence="2" id="KW-1003">Cell membrane</keyword>
<feature type="transmembrane region" description="Helical" evidence="7">
    <location>
        <begin position="271"/>
        <end position="292"/>
    </location>
</feature>
<feature type="transmembrane region" description="Helical" evidence="7">
    <location>
        <begin position="116"/>
        <end position="141"/>
    </location>
</feature>
<dbReference type="PANTHER" id="PTHR23513:SF11">
    <property type="entry name" value="STAPHYLOFERRIN A TRANSPORTER"/>
    <property type="match status" value="1"/>
</dbReference>
<dbReference type="SUPFAM" id="SSF103473">
    <property type="entry name" value="MFS general substrate transporter"/>
    <property type="match status" value="1"/>
</dbReference>
<keyword evidence="9" id="KW-1185">Reference proteome</keyword>
<evidence type="ECO:0008006" key="10">
    <source>
        <dbReference type="Google" id="ProtNLM"/>
    </source>
</evidence>
<evidence type="ECO:0000256" key="3">
    <source>
        <dbReference type="ARBA" id="ARBA00022692"/>
    </source>
</evidence>